<reference evidence="1 2" key="1">
    <citation type="journal article" date="2015" name="Genome Announc.">
        <title>Complete Genome Sequences for Two Strains of a Novel Fastidious, Partially Acid-Fast, Gram-Positive Corynebacterineae Bacterium, Derived from Human Clinical Samples.</title>
        <authorList>
            <person name="Nicholson A.C."/>
            <person name="Bell M."/>
            <person name="Humrighouse B.W."/>
            <person name="McQuiston J.R."/>
        </authorList>
    </citation>
    <scope>NUCLEOTIDE SEQUENCE [LARGE SCALE GENOMIC DNA]</scope>
    <source>
        <strain evidence="1 2">X1698</strain>
    </source>
</reference>
<evidence type="ECO:0000313" key="1">
    <source>
        <dbReference type="EMBL" id="ALE18917.1"/>
    </source>
</evidence>
<proteinExistence type="predicted"/>
<dbReference type="AlphaFoldDB" id="A0A0M5L7S0"/>
<dbReference type="KEGG" id="cbq:AL705_03810"/>
<organism evidence="1 2">
    <name type="scientific">Lawsonella clevelandensis</name>
    <dbReference type="NCBI Taxonomy" id="1528099"/>
    <lineage>
        <taxon>Bacteria</taxon>
        <taxon>Bacillati</taxon>
        <taxon>Actinomycetota</taxon>
        <taxon>Actinomycetes</taxon>
        <taxon>Mycobacteriales</taxon>
        <taxon>Lawsonellaceae</taxon>
        <taxon>Lawsonella</taxon>
    </lineage>
</organism>
<gene>
    <name evidence="1" type="ORF">AL705_03810</name>
</gene>
<accession>A0A0M5L7S0</accession>
<evidence type="ECO:0000313" key="2">
    <source>
        <dbReference type="Proteomes" id="UP000068137"/>
    </source>
</evidence>
<name>A0A0M5L7S0_9ACTN</name>
<dbReference type="Proteomes" id="UP000068137">
    <property type="component" value="Chromosome"/>
</dbReference>
<dbReference type="STRING" id="1528099.AL705_03810"/>
<sequence length="141" mass="16249">MNDMSSYAHRFRRLAAITLSLTLLTGIATVIPQSRALLVNRPYCNTLLYSYYPLEEEPYRRAFGLDGMWETLSDTSYLVTEHYDPRLAALQEASLLTYTVNTQTPLGIYFKDVYVMWGGFCRMTPPVVWHGDKHDPLHYSS</sequence>
<protein>
    <submittedName>
        <fullName evidence="1">Uncharacterized protein</fullName>
    </submittedName>
</protein>
<dbReference type="EMBL" id="CP012390">
    <property type="protein sequence ID" value="ALE18917.1"/>
    <property type="molecule type" value="Genomic_DNA"/>
</dbReference>